<keyword evidence="2" id="KW-0472">Membrane</keyword>
<evidence type="ECO:0000313" key="3">
    <source>
        <dbReference type="EMBL" id="WUS56383.1"/>
    </source>
</evidence>
<protein>
    <submittedName>
        <fullName evidence="3">Uncharacterized protein</fullName>
    </submittedName>
</protein>
<evidence type="ECO:0000256" key="1">
    <source>
        <dbReference type="SAM" id="MobiDB-lite"/>
    </source>
</evidence>
<accession>A0ABZ1W6F1</accession>
<keyword evidence="2" id="KW-1133">Transmembrane helix</keyword>
<reference evidence="3 4" key="1">
    <citation type="submission" date="2022-10" db="EMBL/GenBank/DDBJ databases">
        <title>The complete genomes of actinobacterial strains from the NBC collection.</title>
        <authorList>
            <person name="Joergensen T.S."/>
            <person name="Alvarez Arevalo M."/>
            <person name="Sterndorff E.B."/>
            <person name="Faurdal D."/>
            <person name="Vuksanovic O."/>
            <person name="Mourched A.-S."/>
            <person name="Charusanti P."/>
            <person name="Shaw S."/>
            <person name="Blin K."/>
            <person name="Weber T."/>
        </authorList>
    </citation>
    <scope>NUCLEOTIDE SEQUENCE [LARGE SCALE GENOMIC DNA]</scope>
    <source>
        <strain evidence="3 4">NBC_01247</strain>
    </source>
</reference>
<feature type="compositionally biased region" description="Low complexity" evidence="1">
    <location>
        <begin position="68"/>
        <end position="81"/>
    </location>
</feature>
<proteinExistence type="predicted"/>
<organism evidence="3 4">
    <name type="scientific">Kitasatospora herbaricolor</name>
    <dbReference type="NCBI Taxonomy" id="68217"/>
    <lineage>
        <taxon>Bacteria</taxon>
        <taxon>Bacillati</taxon>
        <taxon>Actinomycetota</taxon>
        <taxon>Actinomycetes</taxon>
        <taxon>Kitasatosporales</taxon>
        <taxon>Streptomycetaceae</taxon>
        <taxon>Kitasatospora</taxon>
    </lineage>
</organism>
<evidence type="ECO:0000256" key="2">
    <source>
        <dbReference type="SAM" id="Phobius"/>
    </source>
</evidence>
<keyword evidence="2" id="KW-0812">Transmembrane</keyword>
<evidence type="ECO:0000313" key="4">
    <source>
        <dbReference type="Proteomes" id="UP001432014"/>
    </source>
</evidence>
<dbReference type="RefSeq" id="WP_329498878.1">
    <property type="nucleotide sequence ID" value="NZ_CP108460.1"/>
</dbReference>
<dbReference type="EMBL" id="CP108482">
    <property type="protein sequence ID" value="WUS56383.1"/>
    <property type="molecule type" value="Genomic_DNA"/>
</dbReference>
<keyword evidence="4" id="KW-1185">Reference proteome</keyword>
<name>A0ABZ1W6F1_9ACTN</name>
<sequence length="180" mass="18300">MRPAPRPLAALAATVVVVAVSGAVAFGAAWPIRDGPAGTTGLVALLTFGISLMVGVSASEPVMRRAAADPAEAAPDSAPDSGRCAGPPPPWVSGPAPALVPAPTAERSPVPVPAPGGERRGADRCFGCLRVEEVAGSGLLTVAGSTVPLHLCRWCLEHVEGWHAREAARLRTEREPASRG</sequence>
<feature type="region of interest" description="Disordered" evidence="1">
    <location>
        <begin position="67"/>
        <end position="118"/>
    </location>
</feature>
<feature type="transmembrane region" description="Helical" evidence="2">
    <location>
        <begin position="37"/>
        <end position="56"/>
    </location>
</feature>
<gene>
    <name evidence="3" type="ORF">OG469_13120</name>
</gene>
<dbReference type="Proteomes" id="UP001432014">
    <property type="component" value="Chromosome"/>
</dbReference>